<protein>
    <submittedName>
        <fullName evidence="1">Uncharacterized protein</fullName>
    </submittedName>
</protein>
<sequence length="218" mass="23743">MIWLLYLIPAAIAAWVVVSRYGWLAGGATAVAVLVAQTAILSRLAKRDASAEPLVDRDAAQFKRLAVPGDARHLFDELRHVIEQYADVDAGTDGSTATATGDDDALVVFRSPDRAWSGLRCGGDSFRFRHGAITTLGIFAIDSIRKPGTGSCQGLLWFDVKPRNQLPEVNDPYMKRAFFALGPDCRDSLEPMRAWAPVLEEIATMLGAKFDVVVHSDV</sequence>
<dbReference type="RefSeq" id="WP_059637772.1">
    <property type="nucleotide sequence ID" value="NZ_LOTK01000067.1"/>
</dbReference>
<organism evidence="1 2">
    <name type="scientific">Burkholderia ubonensis</name>
    <dbReference type="NCBI Taxonomy" id="101571"/>
    <lineage>
        <taxon>Bacteria</taxon>
        <taxon>Pseudomonadati</taxon>
        <taxon>Pseudomonadota</taxon>
        <taxon>Betaproteobacteria</taxon>
        <taxon>Burkholderiales</taxon>
        <taxon>Burkholderiaceae</taxon>
        <taxon>Burkholderia</taxon>
        <taxon>Burkholderia cepacia complex</taxon>
    </lineage>
</organism>
<accession>A0A102LWR9</accession>
<evidence type="ECO:0000313" key="1">
    <source>
        <dbReference type="EMBL" id="KUZ81963.1"/>
    </source>
</evidence>
<dbReference type="EMBL" id="LOTN01000071">
    <property type="protein sequence ID" value="KUZ81963.1"/>
    <property type="molecule type" value="Genomic_DNA"/>
</dbReference>
<proteinExistence type="predicted"/>
<evidence type="ECO:0000313" key="2">
    <source>
        <dbReference type="Proteomes" id="UP000065521"/>
    </source>
</evidence>
<gene>
    <name evidence="1" type="ORF">WI38_31580</name>
</gene>
<dbReference type="AlphaFoldDB" id="A0A102LWR9"/>
<name>A0A102LWR9_9BURK</name>
<comment type="caution">
    <text evidence="1">The sequence shown here is derived from an EMBL/GenBank/DDBJ whole genome shotgun (WGS) entry which is preliminary data.</text>
</comment>
<dbReference type="Proteomes" id="UP000065521">
    <property type="component" value="Unassembled WGS sequence"/>
</dbReference>
<reference evidence="1 2" key="1">
    <citation type="submission" date="2015-11" db="EMBL/GenBank/DDBJ databases">
        <title>Expanding the genomic diversity of Burkholderia species for the development of highly accurate diagnostics.</title>
        <authorList>
            <person name="Sahl J."/>
            <person name="Keim P."/>
            <person name="Wagner D."/>
        </authorList>
    </citation>
    <scope>NUCLEOTIDE SEQUENCE [LARGE SCALE GENOMIC DNA]</scope>
    <source>
        <strain evidence="1 2">RF32-BP4</strain>
    </source>
</reference>